<dbReference type="EMBL" id="AP019302">
    <property type="protein sequence ID" value="BBH04649.1"/>
    <property type="molecule type" value="Genomic_DNA"/>
</dbReference>
<dbReference type="AlphaFoldDB" id="A0A4Y1RK80"/>
<proteinExistence type="predicted"/>
<evidence type="ECO:0000313" key="2">
    <source>
        <dbReference type="EMBL" id="BBH04649.1"/>
    </source>
</evidence>
<reference evidence="2" key="1">
    <citation type="journal article" date="2019" name="Science">
        <title>Mutation of a bHLH transcription factor allowed almond domestication.</title>
        <authorList>
            <person name="Sanchez-Perez R."/>
            <person name="Pavan S."/>
            <person name="Mazzeo R."/>
            <person name="Moldovan C."/>
            <person name="Aiese Cigliano R."/>
            <person name="Del Cueto J."/>
            <person name="Ricciardi F."/>
            <person name="Lotti C."/>
            <person name="Ricciardi L."/>
            <person name="Dicenta F."/>
            <person name="Lopez-Marques R.L."/>
            <person name="Lindberg Moller B."/>
        </authorList>
    </citation>
    <scope>NUCLEOTIDE SEQUENCE</scope>
</reference>
<feature type="region of interest" description="Disordered" evidence="1">
    <location>
        <begin position="54"/>
        <end position="80"/>
    </location>
</feature>
<sequence length="80" mass="9195">MFRELGKRCREEKCSVLTVMKEDDKFRFMNAAGHEQFHASLGVAKQTKCLAHEPQWNLPSSPPNPQSRLSSVNTRHSLNR</sequence>
<accession>A0A4Y1RK80</accession>
<name>A0A4Y1RK80_PRUDU</name>
<organism evidence="2">
    <name type="scientific">Prunus dulcis</name>
    <name type="common">Almond</name>
    <name type="synonym">Amygdalus dulcis</name>
    <dbReference type="NCBI Taxonomy" id="3755"/>
    <lineage>
        <taxon>Eukaryota</taxon>
        <taxon>Viridiplantae</taxon>
        <taxon>Streptophyta</taxon>
        <taxon>Embryophyta</taxon>
        <taxon>Tracheophyta</taxon>
        <taxon>Spermatophyta</taxon>
        <taxon>Magnoliopsida</taxon>
        <taxon>eudicotyledons</taxon>
        <taxon>Gunneridae</taxon>
        <taxon>Pentapetalae</taxon>
        <taxon>rosids</taxon>
        <taxon>fabids</taxon>
        <taxon>Rosales</taxon>
        <taxon>Rosaceae</taxon>
        <taxon>Amygdaloideae</taxon>
        <taxon>Amygdaleae</taxon>
        <taxon>Prunus</taxon>
    </lineage>
</organism>
<evidence type="ECO:0000256" key="1">
    <source>
        <dbReference type="SAM" id="MobiDB-lite"/>
    </source>
</evidence>
<gene>
    <name evidence="2" type="ORF">Prudu_015846</name>
</gene>
<feature type="compositionally biased region" description="Polar residues" evidence="1">
    <location>
        <begin position="66"/>
        <end position="80"/>
    </location>
</feature>
<protein>
    <submittedName>
        <fullName evidence="2">Uncharacterized protein</fullName>
    </submittedName>
</protein>